<organism evidence="8 9">
    <name type="scientific">Polypedilum vanderplanki</name>
    <name type="common">Sleeping chironomid midge</name>
    <dbReference type="NCBI Taxonomy" id="319348"/>
    <lineage>
        <taxon>Eukaryota</taxon>
        <taxon>Metazoa</taxon>
        <taxon>Ecdysozoa</taxon>
        <taxon>Arthropoda</taxon>
        <taxon>Hexapoda</taxon>
        <taxon>Insecta</taxon>
        <taxon>Pterygota</taxon>
        <taxon>Neoptera</taxon>
        <taxon>Endopterygota</taxon>
        <taxon>Diptera</taxon>
        <taxon>Nematocera</taxon>
        <taxon>Chironomoidea</taxon>
        <taxon>Chironomidae</taxon>
        <taxon>Chironominae</taxon>
        <taxon>Polypedilum</taxon>
        <taxon>Polypedilum</taxon>
    </lineage>
</organism>
<feature type="domain" description="FCP1 homology" evidence="7">
    <location>
        <begin position="230"/>
        <end position="389"/>
    </location>
</feature>
<dbReference type="PANTHER" id="PTHR12210">
    <property type="entry name" value="DULLARD PROTEIN PHOSPHATASE"/>
    <property type="match status" value="1"/>
</dbReference>
<accession>A0A9J6C122</accession>
<comment type="caution">
    <text evidence="8">The sequence shown here is derived from an EMBL/GenBank/DDBJ whole genome shotgun (WGS) entry which is preliminary data.</text>
</comment>
<dbReference type="InterPro" id="IPR036412">
    <property type="entry name" value="HAD-like_sf"/>
</dbReference>
<dbReference type="NCBIfam" id="TIGR02251">
    <property type="entry name" value="HIF-SF_euk"/>
    <property type="match status" value="1"/>
</dbReference>
<dbReference type="InterPro" id="IPR000618">
    <property type="entry name" value="Insect_cuticle"/>
</dbReference>
<evidence type="ECO:0000313" key="8">
    <source>
        <dbReference type="EMBL" id="KAG5675706.1"/>
    </source>
</evidence>
<keyword evidence="5" id="KW-0193">Cuticle</keyword>
<comment type="function">
    <text evidence="3">Probable phosphatase.</text>
</comment>
<dbReference type="InterPro" id="IPR023214">
    <property type="entry name" value="HAD_sf"/>
</dbReference>
<protein>
    <recommendedName>
        <fullName evidence="7">FCP1 homology domain-containing protein</fullName>
    </recommendedName>
</protein>
<dbReference type="GO" id="GO:0004721">
    <property type="term" value="F:phosphoprotein phosphatase activity"/>
    <property type="evidence" value="ECO:0007669"/>
    <property type="project" value="UniProtKB-KW"/>
</dbReference>
<gene>
    <name evidence="8" type="ORF">PVAND_005587</name>
</gene>
<keyword evidence="1" id="KW-0378">Hydrolase</keyword>
<dbReference type="InterPro" id="IPR011948">
    <property type="entry name" value="Dullard_phosphatase"/>
</dbReference>
<keyword evidence="9" id="KW-1185">Reference proteome</keyword>
<dbReference type="Proteomes" id="UP001107558">
    <property type="component" value="Chromosome 2"/>
</dbReference>
<evidence type="ECO:0000256" key="4">
    <source>
        <dbReference type="ARBA" id="ARBA00038355"/>
    </source>
</evidence>
<evidence type="ECO:0000256" key="1">
    <source>
        <dbReference type="ARBA" id="ARBA00022801"/>
    </source>
</evidence>
<evidence type="ECO:0000313" key="9">
    <source>
        <dbReference type="Proteomes" id="UP001107558"/>
    </source>
</evidence>
<dbReference type="InterPro" id="IPR050365">
    <property type="entry name" value="TIM50"/>
</dbReference>
<reference evidence="8" key="1">
    <citation type="submission" date="2021-03" db="EMBL/GenBank/DDBJ databases">
        <title>Chromosome level genome of the anhydrobiotic midge Polypedilum vanderplanki.</title>
        <authorList>
            <person name="Yoshida Y."/>
            <person name="Kikawada T."/>
            <person name="Gusev O."/>
        </authorList>
    </citation>
    <scope>NUCLEOTIDE SEQUENCE</scope>
    <source>
        <strain evidence="8">NIAS01</strain>
        <tissue evidence="8">Whole body or cell culture</tissue>
    </source>
</reference>
<dbReference type="SUPFAM" id="SSF56784">
    <property type="entry name" value="HAD-like"/>
    <property type="match status" value="1"/>
</dbReference>
<dbReference type="Pfam" id="PF00379">
    <property type="entry name" value="Chitin_bind_4"/>
    <property type="match status" value="1"/>
</dbReference>
<comment type="similarity">
    <text evidence="4">Belongs to the CTDSPL2 family.</text>
</comment>
<dbReference type="GO" id="GO:0042302">
    <property type="term" value="F:structural constituent of cuticle"/>
    <property type="evidence" value="ECO:0007669"/>
    <property type="project" value="UniProtKB-UniRule"/>
</dbReference>
<dbReference type="PROSITE" id="PS50969">
    <property type="entry name" value="FCP1"/>
    <property type="match status" value="1"/>
</dbReference>
<dbReference type="PROSITE" id="PS51155">
    <property type="entry name" value="CHIT_BIND_RR_2"/>
    <property type="match status" value="1"/>
</dbReference>
<dbReference type="GO" id="GO:0005634">
    <property type="term" value="C:nucleus"/>
    <property type="evidence" value="ECO:0007669"/>
    <property type="project" value="UniProtKB-ARBA"/>
</dbReference>
<proteinExistence type="inferred from homology"/>
<evidence type="ECO:0000256" key="2">
    <source>
        <dbReference type="ARBA" id="ARBA00022912"/>
    </source>
</evidence>
<keyword evidence="2" id="KW-0904">Protein phosphatase</keyword>
<dbReference type="AlphaFoldDB" id="A0A9J6C122"/>
<evidence type="ECO:0000256" key="3">
    <source>
        <dbReference type="ARBA" id="ARBA00037324"/>
    </source>
</evidence>
<dbReference type="Gene3D" id="3.40.50.1000">
    <property type="entry name" value="HAD superfamily/HAD-like"/>
    <property type="match status" value="1"/>
</dbReference>
<dbReference type="EMBL" id="JADBJN010000002">
    <property type="protein sequence ID" value="KAG5675706.1"/>
    <property type="molecule type" value="Genomic_DNA"/>
</dbReference>
<name>A0A9J6C122_POLVA</name>
<dbReference type="Pfam" id="PF03031">
    <property type="entry name" value="NIF"/>
    <property type="match status" value="1"/>
</dbReference>
<dbReference type="FunFam" id="3.40.50.1000:FF:000015">
    <property type="entry name" value="CTD small phosphatase-like protein 2"/>
    <property type="match status" value="1"/>
</dbReference>
<dbReference type="InterPro" id="IPR004274">
    <property type="entry name" value="FCP1_dom"/>
</dbReference>
<dbReference type="SMART" id="SM00577">
    <property type="entry name" value="CPDc"/>
    <property type="match status" value="1"/>
</dbReference>
<dbReference type="OrthoDB" id="7786052at2759"/>
<sequence length="558" mass="64880">MWLRSDKRELRIRNRNCNQPKTKFLNAHRRKKKRAKNQYSKIISLMKNEKEAASVSVAQQYCSVNKNMFYKNVDEISYDLNNSISSTEELDFSSSEQYQYDFDANSSELLINTSAYIEGSCNTKTLCLYETVETEEEEEETEEFLSEVENNNFNLTFINQAQPDAQYATCSSLSYSHHYNKNYEEECQESKHEEQHDVALEFDPYSFIKNLPPLSEVRSKCPFALPIRTRSSKNFTLVLDLDETLVHCSLQELKDANFNFPVFFQDCKYTVFVRTRPYFREFLERVSKTFEVILFTASKRIYADKLLNLLDPDRKWIKYRLFREHCLLVNGNYVKDLNILGRDLSRTIIIDNSPQAFGYQLENGIPIQSWFFDQDDCELLKILPFLERLAELNEDVLSFVALSSLANAEYSDHSGIGYSFAKFSGPVSGPAKEVVTHDDKHGQSVDFISRPDYQFEYGVEDPKSQVSQFRKESRNDDAVVGEYSYTDPLGHVRTVKYTADKLHGFRAEIYVDGKLEQPHAPQVSQQQNHHHQHNKHQGDPSNEEISEGYDSGEYSNDY</sequence>
<feature type="region of interest" description="Disordered" evidence="6">
    <location>
        <begin position="518"/>
        <end position="558"/>
    </location>
</feature>
<evidence type="ECO:0000256" key="5">
    <source>
        <dbReference type="PROSITE-ProRule" id="PRU00497"/>
    </source>
</evidence>
<evidence type="ECO:0000256" key="6">
    <source>
        <dbReference type="SAM" id="MobiDB-lite"/>
    </source>
</evidence>
<evidence type="ECO:0000259" key="7">
    <source>
        <dbReference type="PROSITE" id="PS50969"/>
    </source>
</evidence>
<dbReference type="CDD" id="cd07521">
    <property type="entry name" value="HAD_FCP1-like"/>
    <property type="match status" value="1"/>
</dbReference>